<dbReference type="GO" id="GO:0004519">
    <property type="term" value="F:endonuclease activity"/>
    <property type="evidence" value="ECO:0007669"/>
    <property type="project" value="UniProtKB-KW"/>
</dbReference>
<keyword evidence="2" id="KW-0255">Endonuclease</keyword>
<sequence length="298" mass="34002">MASQLNAFSTNIQFSEYFFSLDGPTKHRYCEKVNEIGFDPYALKKSDFSEDFAMIPRVEYPDIVNYLVLQTSWATNQQMKAYKSMDAFNFFISGWVNVLQMKEVSEDKVVVFARVNHSQRARDTPLKAWILAEKNGIVLTGHCDCMAGLSEACSHIGAMLFACETGARMQNSGPSCEQKQGNKTHNRGTKQFFFNISKCEGKPAIFSLIEPYNELFVAQEEALPNPLTEQFFKEEYMKLGFESLLSKGKEITIDINKEQCLLIESSTREQSNSRIWYQQRAGRITASKLKSVCHTKFN</sequence>
<proteinExistence type="predicted"/>
<comment type="caution">
    <text evidence="5">The sequence shown here is derived from an EMBL/GenBank/DDBJ whole genome shotgun (WGS) entry which is preliminary data.</text>
</comment>
<protein>
    <recommendedName>
        <fullName evidence="7">SWIM-type domain-containing protein</fullName>
    </recommendedName>
</protein>
<dbReference type="PANTHER" id="PTHR47526:SF4">
    <property type="entry name" value="SWIM-TYPE DOMAIN-CONTAINING PROTEIN"/>
    <property type="match status" value="1"/>
</dbReference>
<dbReference type="Proteomes" id="UP001159428">
    <property type="component" value="Unassembled WGS sequence"/>
</dbReference>
<evidence type="ECO:0000256" key="3">
    <source>
        <dbReference type="ARBA" id="ARBA00022801"/>
    </source>
</evidence>
<keyword evidence="4" id="KW-0269">Exonuclease</keyword>
<keyword evidence="1" id="KW-0540">Nuclease</keyword>
<evidence type="ECO:0000313" key="5">
    <source>
        <dbReference type="EMBL" id="CAH3131505.1"/>
    </source>
</evidence>
<evidence type="ECO:0000256" key="4">
    <source>
        <dbReference type="ARBA" id="ARBA00022839"/>
    </source>
</evidence>
<dbReference type="GO" id="GO:0004527">
    <property type="term" value="F:exonuclease activity"/>
    <property type="evidence" value="ECO:0007669"/>
    <property type="project" value="UniProtKB-KW"/>
</dbReference>
<evidence type="ECO:0008006" key="7">
    <source>
        <dbReference type="Google" id="ProtNLM"/>
    </source>
</evidence>
<evidence type="ECO:0000256" key="1">
    <source>
        <dbReference type="ARBA" id="ARBA00022722"/>
    </source>
</evidence>
<dbReference type="EMBL" id="CALNXJ010000026">
    <property type="protein sequence ID" value="CAH3131505.1"/>
    <property type="molecule type" value="Genomic_DNA"/>
</dbReference>
<reference evidence="5 6" key="1">
    <citation type="submission" date="2022-05" db="EMBL/GenBank/DDBJ databases">
        <authorList>
            <consortium name="Genoscope - CEA"/>
            <person name="William W."/>
        </authorList>
    </citation>
    <scope>NUCLEOTIDE SEQUENCE [LARGE SCALE GENOMIC DNA]</scope>
</reference>
<evidence type="ECO:0000313" key="6">
    <source>
        <dbReference type="Proteomes" id="UP001159428"/>
    </source>
</evidence>
<gene>
    <name evidence="5" type="ORF">PMEA_00014839</name>
</gene>
<keyword evidence="3" id="KW-0378">Hydrolase</keyword>
<organism evidence="5 6">
    <name type="scientific">Pocillopora meandrina</name>
    <dbReference type="NCBI Taxonomy" id="46732"/>
    <lineage>
        <taxon>Eukaryota</taxon>
        <taxon>Metazoa</taxon>
        <taxon>Cnidaria</taxon>
        <taxon>Anthozoa</taxon>
        <taxon>Hexacorallia</taxon>
        <taxon>Scleractinia</taxon>
        <taxon>Astrocoeniina</taxon>
        <taxon>Pocilloporidae</taxon>
        <taxon>Pocillopora</taxon>
    </lineage>
</organism>
<keyword evidence="6" id="KW-1185">Reference proteome</keyword>
<accession>A0AAU9WZH9</accession>
<dbReference type="PANTHER" id="PTHR47526">
    <property type="entry name" value="ATP-DEPENDENT DNA HELICASE"/>
    <property type="match status" value="1"/>
</dbReference>
<dbReference type="AlphaFoldDB" id="A0AAU9WZH9"/>
<dbReference type="InterPro" id="IPR011335">
    <property type="entry name" value="Restrct_endonuc-II-like"/>
</dbReference>
<dbReference type="GO" id="GO:0006281">
    <property type="term" value="P:DNA repair"/>
    <property type="evidence" value="ECO:0007669"/>
    <property type="project" value="UniProtKB-ARBA"/>
</dbReference>
<dbReference type="InterPro" id="IPR034720">
    <property type="entry name" value="Viral_alk_exo"/>
</dbReference>
<evidence type="ECO:0000256" key="2">
    <source>
        <dbReference type="ARBA" id="ARBA00022759"/>
    </source>
</evidence>
<dbReference type="Pfam" id="PF01771">
    <property type="entry name" value="Viral_alk_exo"/>
    <property type="match status" value="1"/>
</dbReference>
<name>A0AAU9WZH9_9CNID</name>
<dbReference type="SUPFAM" id="SSF52980">
    <property type="entry name" value="Restriction endonuclease-like"/>
    <property type="match status" value="1"/>
</dbReference>